<dbReference type="AlphaFoldDB" id="A0A8S0QDC1"/>
<evidence type="ECO:0000313" key="1">
    <source>
        <dbReference type="EMBL" id="CAA2965426.1"/>
    </source>
</evidence>
<accession>A0A8S0QDC1</accession>
<keyword evidence="2" id="KW-1185">Reference proteome</keyword>
<comment type="caution">
    <text evidence="1">The sequence shown here is derived from an EMBL/GenBank/DDBJ whole genome shotgun (WGS) entry which is preliminary data.</text>
</comment>
<dbReference type="EMBL" id="CACTIH010001841">
    <property type="protein sequence ID" value="CAA2965426.1"/>
    <property type="molecule type" value="Genomic_DNA"/>
</dbReference>
<evidence type="ECO:0000313" key="2">
    <source>
        <dbReference type="Proteomes" id="UP000594638"/>
    </source>
</evidence>
<protein>
    <submittedName>
        <fullName evidence="1">Uncharacterized protein</fullName>
    </submittedName>
</protein>
<sequence length="67" mass="7252">MAPEILAVDAQIIPKYGAVSSRRYKSPMVADAGEALCIYSQGFKMVFNVTRGIHDCAAKADPSISKY</sequence>
<reference evidence="1 2" key="1">
    <citation type="submission" date="2019-12" db="EMBL/GenBank/DDBJ databases">
        <authorList>
            <person name="Alioto T."/>
            <person name="Alioto T."/>
            <person name="Gomez Garrido J."/>
        </authorList>
    </citation>
    <scope>NUCLEOTIDE SEQUENCE [LARGE SCALE GENOMIC DNA]</scope>
</reference>
<dbReference type="Proteomes" id="UP000594638">
    <property type="component" value="Unassembled WGS sequence"/>
</dbReference>
<dbReference type="Gramene" id="OE9A044485T1">
    <property type="protein sequence ID" value="OE9A044485C1"/>
    <property type="gene ID" value="OE9A044485"/>
</dbReference>
<gene>
    <name evidence="1" type="ORF">OLEA9_A044485</name>
</gene>
<organism evidence="1 2">
    <name type="scientific">Olea europaea subsp. europaea</name>
    <dbReference type="NCBI Taxonomy" id="158383"/>
    <lineage>
        <taxon>Eukaryota</taxon>
        <taxon>Viridiplantae</taxon>
        <taxon>Streptophyta</taxon>
        <taxon>Embryophyta</taxon>
        <taxon>Tracheophyta</taxon>
        <taxon>Spermatophyta</taxon>
        <taxon>Magnoliopsida</taxon>
        <taxon>eudicotyledons</taxon>
        <taxon>Gunneridae</taxon>
        <taxon>Pentapetalae</taxon>
        <taxon>asterids</taxon>
        <taxon>lamiids</taxon>
        <taxon>Lamiales</taxon>
        <taxon>Oleaceae</taxon>
        <taxon>Oleeae</taxon>
        <taxon>Olea</taxon>
    </lineage>
</organism>
<name>A0A8S0QDC1_OLEEU</name>
<proteinExistence type="predicted"/>